<dbReference type="PANTHER" id="PTHR41158">
    <property type="entry name" value="AGAP010294-PA"/>
    <property type="match status" value="1"/>
</dbReference>
<feature type="transmembrane region" description="Helical" evidence="1">
    <location>
        <begin position="20"/>
        <end position="40"/>
    </location>
</feature>
<keyword evidence="3" id="KW-1185">Reference proteome</keyword>
<name>A0A8J2NU76_9HEXA</name>
<keyword evidence="1" id="KW-0812">Transmembrane</keyword>
<gene>
    <name evidence="2" type="ORF">AFUS01_LOCUS15278</name>
</gene>
<organism evidence="2 3">
    <name type="scientific">Allacma fusca</name>
    <dbReference type="NCBI Taxonomy" id="39272"/>
    <lineage>
        <taxon>Eukaryota</taxon>
        <taxon>Metazoa</taxon>
        <taxon>Ecdysozoa</taxon>
        <taxon>Arthropoda</taxon>
        <taxon>Hexapoda</taxon>
        <taxon>Collembola</taxon>
        <taxon>Symphypleona</taxon>
        <taxon>Sminthuridae</taxon>
        <taxon>Allacma</taxon>
    </lineage>
</organism>
<protein>
    <submittedName>
        <fullName evidence="2">Uncharacterized protein</fullName>
    </submittedName>
</protein>
<proteinExistence type="predicted"/>
<keyword evidence="1" id="KW-1133">Transmembrane helix</keyword>
<dbReference type="AlphaFoldDB" id="A0A8J2NU76"/>
<keyword evidence="1" id="KW-0472">Membrane</keyword>
<feature type="transmembrane region" description="Helical" evidence="1">
    <location>
        <begin position="103"/>
        <end position="125"/>
    </location>
</feature>
<sequence>MNQTHLSPVPKYPSSFAPASLATVSFMSTVTLLYFLTAGVSRNPPIARKVSRPRSTTLPGFGILGDRINEFLEIFLDALAIYVHNDSKWDCQRRLLCEANRRAADYGIIHGIFMYLASLSVSFWLRGQKVSESMEAMKKGRQGLDCVSTYPQCPFSL</sequence>
<comment type="caution">
    <text evidence="2">The sequence shown here is derived from an EMBL/GenBank/DDBJ whole genome shotgun (WGS) entry which is preliminary data.</text>
</comment>
<dbReference type="OrthoDB" id="6354690at2759"/>
<dbReference type="PANTHER" id="PTHR41158:SF2">
    <property type="entry name" value="AGAP010294-PA"/>
    <property type="match status" value="1"/>
</dbReference>
<evidence type="ECO:0000313" key="2">
    <source>
        <dbReference type="EMBL" id="CAG7726363.1"/>
    </source>
</evidence>
<evidence type="ECO:0000313" key="3">
    <source>
        <dbReference type="Proteomes" id="UP000708208"/>
    </source>
</evidence>
<dbReference type="Pfam" id="PF07841">
    <property type="entry name" value="DM4_12"/>
    <property type="match status" value="1"/>
</dbReference>
<dbReference type="InterPro" id="IPR006631">
    <property type="entry name" value="DM4_12"/>
</dbReference>
<reference evidence="2" key="1">
    <citation type="submission" date="2021-06" db="EMBL/GenBank/DDBJ databases">
        <authorList>
            <person name="Hodson N. C."/>
            <person name="Mongue J. A."/>
            <person name="Jaron S. K."/>
        </authorList>
    </citation>
    <scope>NUCLEOTIDE SEQUENCE</scope>
</reference>
<dbReference type="Proteomes" id="UP000708208">
    <property type="component" value="Unassembled WGS sequence"/>
</dbReference>
<evidence type="ECO:0000256" key="1">
    <source>
        <dbReference type="SAM" id="Phobius"/>
    </source>
</evidence>
<dbReference type="EMBL" id="CAJVCH010134462">
    <property type="protein sequence ID" value="CAG7726363.1"/>
    <property type="molecule type" value="Genomic_DNA"/>
</dbReference>
<accession>A0A8J2NU76</accession>